<dbReference type="PRINTS" id="PR01890">
    <property type="entry name" value="PPNRPEPTIDEW"/>
</dbReference>
<accession>A0A8C5K4X1</accession>
<evidence type="ECO:0000256" key="7">
    <source>
        <dbReference type="SAM" id="SignalP"/>
    </source>
</evidence>
<evidence type="ECO:0000256" key="5">
    <source>
        <dbReference type="ARBA" id="ARBA00022729"/>
    </source>
</evidence>
<dbReference type="PRINTS" id="PR01888">
    <property type="entry name" value="NROPEPTIDEBW"/>
</dbReference>
<feature type="signal peptide" evidence="7">
    <location>
        <begin position="1"/>
        <end position="35"/>
    </location>
</feature>
<organism evidence="8 9">
    <name type="scientific">Jaculus jaculus</name>
    <name type="common">Lesser Egyptian jerboa</name>
    <dbReference type="NCBI Taxonomy" id="51337"/>
    <lineage>
        <taxon>Eukaryota</taxon>
        <taxon>Metazoa</taxon>
        <taxon>Chordata</taxon>
        <taxon>Craniata</taxon>
        <taxon>Vertebrata</taxon>
        <taxon>Euteleostomi</taxon>
        <taxon>Mammalia</taxon>
        <taxon>Eutheria</taxon>
        <taxon>Euarchontoglires</taxon>
        <taxon>Glires</taxon>
        <taxon>Rodentia</taxon>
        <taxon>Myomorpha</taxon>
        <taxon>Dipodoidea</taxon>
        <taxon>Dipodidae</taxon>
        <taxon>Dipodinae</taxon>
        <taxon>Jaculus</taxon>
    </lineage>
</organism>
<dbReference type="GO" id="GO:0007631">
    <property type="term" value="P:feeding behavior"/>
    <property type="evidence" value="ECO:0007669"/>
    <property type="project" value="TreeGrafter"/>
</dbReference>
<name>A0A8C5K4X1_JACJA</name>
<evidence type="ECO:0000256" key="3">
    <source>
        <dbReference type="ARBA" id="ARBA00022525"/>
    </source>
</evidence>
<keyword evidence="6" id="KW-0527">Neuropeptide</keyword>
<reference evidence="8" key="1">
    <citation type="submission" date="2025-08" db="UniProtKB">
        <authorList>
            <consortium name="Ensembl"/>
        </authorList>
    </citation>
    <scope>IDENTIFICATION</scope>
</reference>
<evidence type="ECO:0000256" key="4">
    <source>
        <dbReference type="ARBA" id="ARBA00022685"/>
    </source>
</evidence>
<evidence type="ECO:0000313" key="8">
    <source>
        <dbReference type="Ensembl" id="ENSJJAP00000002575.1"/>
    </source>
</evidence>
<dbReference type="PANTHER" id="PTHR28553">
    <property type="entry name" value="NEUROPEPTIDE B"/>
    <property type="match status" value="1"/>
</dbReference>
<evidence type="ECO:0000256" key="1">
    <source>
        <dbReference type="ARBA" id="ARBA00004613"/>
    </source>
</evidence>
<dbReference type="AlphaFoldDB" id="A0A8C5K4X1"/>
<dbReference type="Ensembl" id="ENSJJAT00000005188.1">
    <property type="protein sequence ID" value="ENSJJAP00000002575.1"/>
    <property type="gene ID" value="ENSJJAG00000004536.1"/>
</dbReference>
<keyword evidence="3" id="KW-0964">Secreted</keyword>
<comment type="subcellular location">
    <subcellularLocation>
        <location evidence="1">Secreted</location>
    </subcellularLocation>
</comment>
<keyword evidence="5 7" id="KW-0732">Signal</keyword>
<dbReference type="Pfam" id="PF15180">
    <property type="entry name" value="NPBW"/>
    <property type="match status" value="1"/>
</dbReference>
<sequence>MARSWGSRGRGPGARARWPLLAMLLLLALPAGAWYKHVASPRYRAVGRAAGLLVGLRRSPYLWRRALRPSAGPLAWHNPAPGPAARSALGLPSTVPEPWGPLPARAPRRTCEYPQWLSQGSWISVFSSAFGEMPPALLWFRQQTAFAELVRLHECPENILRPSA</sequence>
<dbReference type="GO" id="GO:0007218">
    <property type="term" value="P:neuropeptide signaling pathway"/>
    <property type="evidence" value="ECO:0007669"/>
    <property type="project" value="UniProtKB-KW"/>
</dbReference>
<keyword evidence="4" id="KW-0165">Cleavage on pair of basic residues</keyword>
<dbReference type="GO" id="GO:0005576">
    <property type="term" value="C:extracellular region"/>
    <property type="evidence" value="ECO:0007669"/>
    <property type="project" value="UniProtKB-SubCell"/>
</dbReference>
<evidence type="ECO:0008006" key="10">
    <source>
        <dbReference type="Google" id="ProtNLM"/>
    </source>
</evidence>
<comment type="similarity">
    <text evidence="2">Belongs to the neuropeptide B/W family.</text>
</comment>
<reference evidence="8" key="2">
    <citation type="submission" date="2025-09" db="UniProtKB">
        <authorList>
            <consortium name="Ensembl"/>
        </authorList>
    </citation>
    <scope>IDENTIFICATION</scope>
</reference>
<evidence type="ECO:0000256" key="6">
    <source>
        <dbReference type="ARBA" id="ARBA00023320"/>
    </source>
</evidence>
<evidence type="ECO:0000313" key="9">
    <source>
        <dbReference type="Proteomes" id="UP000694385"/>
    </source>
</evidence>
<dbReference type="PANTHER" id="PTHR28553:SF2">
    <property type="entry name" value="NEUROPEPTIDE W"/>
    <property type="match status" value="1"/>
</dbReference>
<evidence type="ECO:0000256" key="2">
    <source>
        <dbReference type="ARBA" id="ARBA00005292"/>
    </source>
</evidence>
<dbReference type="InterPro" id="IPR013299">
    <property type="entry name" value="Neuropept_W_pre"/>
</dbReference>
<dbReference type="OMA" id="RAQPWFL"/>
<dbReference type="GeneTree" id="ENSGT00940000167821"/>
<feature type="chain" id="PRO_5046410427" description="Neuropeptide W" evidence="7">
    <location>
        <begin position="36"/>
        <end position="164"/>
    </location>
</feature>
<dbReference type="Proteomes" id="UP000694385">
    <property type="component" value="Unassembled WGS sequence"/>
</dbReference>
<proteinExistence type="inferred from homology"/>
<dbReference type="GO" id="GO:0001664">
    <property type="term" value="F:G protein-coupled receptor binding"/>
    <property type="evidence" value="ECO:0007669"/>
    <property type="project" value="InterPro"/>
</dbReference>
<keyword evidence="9" id="KW-1185">Reference proteome</keyword>
<protein>
    <recommendedName>
        <fullName evidence="10">Neuropeptide W</fullName>
    </recommendedName>
</protein>
<dbReference type="InterPro" id="IPR013297">
    <property type="entry name" value="Neuropept_BW_pre"/>
</dbReference>